<keyword evidence="14" id="KW-0915">Sodium</keyword>
<dbReference type="Gene3D" id="3.30.210.10">
    <property type="entry name" value="DNA polymerase, thumb domain"/>
    <property type="match status" value="1"/>
</dbReference>
<dbReference type="InterPro" id="IPR028207">
    <property type="entry name" value="DNA_pol_B_palm_palm"/>
</dbReference>
<dbReference type="Gene3D" id="3.20.20.140">
    <property type="entry name" value="Metal-dependent hydrolases"/>
    <property type="match status" value="1"/>
</dbReference>
<keyword evidence="15" id="KW-0234">DNA repair</keyword>
<gene>
    <name evidence="25" type="primary">polX</name>
    <name evidence="25" type="ORF">N5J06_24530</name>
</gene>
<dbReference type="PANTHER" id="PTHR36928:SF1">
    <property type="entry name" value="PHOSPHATASE YCDX-RELATED"/>
    <property type="match status" value="1"/>
</dbReference>
<comment type="subcellular location">
    <subcellularLocation>
        <location evidence="2">Cytoplasm</location>
    </subcellularLocation>
</comment>
<dbReference type="CDD" id="cd07436">
    <property type="entry name" value="PHP_PolX"/>
    <property type="match status" value="1"/>
</dbReference>
<dbReference type="EMBL" id="JAOCQI010000004">
    <property type="protein sequence ID" value="MCT7314148.1"/>
    <property type="molecule type" value="Genomic_DNA"/>
</dbReference>
<comment type="function">
    <text evidence="20">Repair polymerase that plays a key role in base-excision repair. During this process, the damaged base is excised by specific DNA glycosylases, the DNA backbone is nicked at the abasic site by an apurinic/apyrimidic (AP) endonuclease, and POLB removes 5'-deoxyribose-phosphate from the preincised AP site acting as a 5'-deoxyribose-phosphate lyase (5'-dRP lyase); through its DNA polymerase activity, it adds one nucleotide to the 3' end of the arising single-nucleotide gap. Conducts 'gap-filling' DNA synthesis in a stepwise distributive fashion rather than in a processive fashion as for other DNA polymerases. It is also able to cleave sugar-phosphate bonds 3' to an intact AP site, acting as an AP lyase.</text>
</comment>
<proteinExistence type="predicted"/>
<dbReference type="InterPro" id="IPR043519">
    <property type="entry name" value="NT_sf"/>
</dbReference>
<name>A0ABT2LHE9_9RALS</name>
<dbReference type="InterPro" id="IPR003583">
    <property type="entry name" value="Hlx-hairpin-Hlx_DNA-bd_motif"/>
</dbReference>
<keyword evidence="10" id="KW-0235">DNA replication</keyword>
<keyword evidence="13" id="KW-0239">DNA-directed DNA polymerase</keyword>
<dbReference type="InterPro" id="IPR002008">
    <property type="entry name" value="DNA_pol_X_beta-like"/>
</dbReference>
<dbReference type="PANTHER" id="PTHR36928">
    <property type="entry name" value="PHOSPHATASE YCDX-RELATED"/>
    <property type="match status" value="1"/>
</dbReference>
<dbReference type="Pfam" id="PF02811">
    <property type="entry name" value="PHP"/>
    <property type="match status" value="1"/>
</dbReference>
<dbReference type="SMART" id="SM00483">
    <property type="entry name" value="POLXc"/>
    <property type="match status" value="1"/>
</dbReference>
<dbReference type="InterPro" id="IPR004013">
    <property type="entry name" value="PHP_dom"/>
</dbReference>
<evidence type="ECO:0000256" key="11">
    <source>
        <dbReference type="ARBA" id="ARBA00022763"/>
    </source>
</evidence>
<keyword evidence="9" id="KW-0548">Nucleotidyltransferase</keyword>
<evidence type="ECO:0000256" key="15">
    <source>
        <dbReference type="ARBA" id="ARBA00023204"/>
    </source>
</evidence>
<dbReference type="InterPro" id="IPR010996">
    <property type="entry name" value="HHH_MUS81"/>
</dbReference>
<dbReference type="RefSeq" id="WP_260782226.1">
    <property type="nucleotide sequence ID" value="NZ_JAOCQI010000004.1"/>
</dbReference>
<dbReference type="Pfam" id="PF14791">
    <property type="entry name" value="DNA_pol_B_thumb"/>
    <property type="match status" value="1"/>
</dbReference>
<comment type="catalytic activity">
    <reaction evidence="18">
        <text>2'-deoxyribonucleotide-(2'-deoxyribose 5'-phosphate)-2'-deoxyribonucleotide-DNA = a 3'-end 2'-deoxyribonucleotide-(2,3-dehydro-2,3-deoxyribose 5'-phosphate)-DNA + a 5'-end 5'-phospho-2'-deoxyribonucleoside-DNA + H(+)</text>
        <dbReference type="Rhea" id="RHEA:66592"/>
        <dbReference type="Rhea" id="RHEA-COMP:13180"/>
        <dbReference type="Rhea" id="RHEA-COMP:16897"/>
        <dbReference type="Rhea" id="RHEA-COMP:17067"/>
        <dbReference type="ChEBI" id="CHEBI:15378"/>
        <dbReference type="ChEBI" id="CHEBI:136412"/>
        <dbReference type="ChEBI" id="CHEBI:157695"/>
        <dbReference type="ChEBI" id="CHEBI:167181"/>
        <dbReference type="EC" id="4.2.99.18"/>
    </reaction>
</comment>
<dbReference type="InterPro" id="IPR047967">
    <property type="entry name" value="PolX_PHP"/>
</dbReference>
<evidence type="ECO:0000256" key="6">
    <source>
        <dbReference type="ARBA" id="ARBA00022481"/>
    </source>
</evidence>
<evidence type="ECO:0000313" key="25">
    <source>
        <dbReference type="EMBL" id="MCT7314148.1"/>
    </source>
</evidence>
<keyword evidence="25" id="KW-0378">Hydrolase</keyword>
<comment type="cofactor">
    <cofactor evidence="1">
        <name>Mg(2+)</name>
        <dbReference type="ChEBI" id="CHEBI:18420"/>
    </cofactor>
</comment>
<dbReference type="SUPFAM" id="SSF158702">
    <property type="entry name" value="Sec63 N-terminal domain-like"/>
    <property type="match status" value="1"/>
</dbReference>
<dbReference type="InterPro" id="IPR037160">
    <property type="entry name" value="DNA_Pol_thumb_sf"/>
</dbReference>
<dbReference type="SMART" id="SM00278">
    <property type="entry name" value="HhH1"/>
    <property type="match status" value="3"/>
</dbReference>
<dbReference type="EC" id="2.7.7.7" evidence="3"/>
<sequence length="582" mass="63020">MPLAASYQHPANQAIAAIFNEIADLLEVEEANPFRVRAYRNAARMVEGMKEGVDAMLARGADLTALPGVGVDLAAKMREIVETGTCAMLTRVRTEVPSYVLQLLQLPGLGPKRARALQHELGITSLDELARAATAHRIRELHGFGPRSEERLLEALNARLARDRRYGLEIAKPCADALTHYLLASGLVDQLVVAGSYRRGRDTVGDLDLLITGRKRAQIVEHFVHYNEVATRISAGPTRASVVLKNGMQVDLRVVRSDAFGAALVYFTGSKPHNIALRKLAQAQGLKINEYGVFRGKARIAGQTEASVYRAVGLPWICPELREDQGEIAAAQSGALPSLVEQSDIKGDLHTHTSASDGTASLEAMAEQARLLGYQYLAVTDHSPRIGITHGLTAERLAAQADAIDRFNAEHEGWPVLLKGVEVDILENGSLDLPDSVLGRLDLVVGAIHSHFSLPADQQTSRILRALDHPHFTILAHPLGRLIGERNACNVDLKRVLTAIAQRGCYVEANAQPSRLDLSDVGCRLAKAEGVLVSIASDAHSPADLTNLPLGVTQARRAWLGQADVLNAHSLDTLLPLLKRTM</sequence>
<comment type="caution">
    <text evidence="25">The sequence shown here is derived from an EMBL/GenBank/DDBJ whole genome shotgun (WGS) entry which is preliminary data.</text>
</comment>
<evidence type="ECO:0000256" key="20">
    <source>
        <dbReference type="ARBA" id="ARBA00045548"/>
    </source>
</evidence>
<keyword evidence="12" id="KW-0832">Ubl conjugation</keyword>
<dbReference type="Gene3D" id="1.10.150.20">
    <property type="entry name" value="5' to 3' exonuclease, C-terminal subdomain"/>
    <property type="match status" value="1"/>
</dbReference>
<evidence type="ECO:0000256" key="3">
    <source>
        <dbReference type="ARBA" id="ARBA00012417"/>
    </source>
</evidence>
<evidence type="ECO:0000256" key="9">
    <source>
        <dbReference type="ARBA" id="ARBA00022695"/>
    </source>
</evidence>
<comment type="catalytic activity">
    <reaction evidence="21">
        <text>DNA(n) + a 2'-deoxyribonucleoside 5'-triphosphate = DNA(n+1) + diphosphate</text>
        <dbReference type="Rhea" id="RHEA:22508"/>
        <dbReference type="Rhea" id="RHEA-COMP:17339"/>
        <dbReference type="Rhea" id="RHEA-COMP:17340"/>
        <dbReference type="ChEBI" id="CHEBI:33019"/>
        <dbReference type="ChEBI" id="CHEBI:61560"/>
        <dbReference type="ChEBI" id="CHEBI:173112"/>
        <dbReference type="EC" id="2.7.7.7"/>
    </reaction>
</comment>
<dbReference type="Gene3D" id="1.10.150.110">
    <property type="entry name" value="DNA polymerase beta, N-terminal domain-like"/>
    <property type="match status" value="1"/>
</dbReference>
<keyword evidence="25" id="KW-0540">Nuclease</keyword>
<evidence type="ECO:0000256" key="19">
    <source>
        <dbReference type="ARBA" id="ARBA00044678"/>
    </source>
</evidence>
<feature type="domain" description="Polymerase/histidinol phosphatase N-terminal" evidence="23">
    <location>
        <begin position="347"/>
        <end position="427"/>
    </location>
</feature>
<dbReference type="Gene3D" id="3.30.460.10">
    <property type="entry name" value="Beta Polymerase, domain 2"/>
    <property type="match status" value="1"/>
</dbReference>
<evidence type="ECO:0000259" key="24">
    <source>
        <dbReference type="SMART" id="SM00483"/>
    </source>
</evidence>
<reference evidence="25 26" key="1">
    <citation type="journal article" date="2023" name="Front. Microbiol.">
        <title>Ralstonia chuxiongensis sp. nov., Ralstonia mojiangensis sp. nov., and Ralstonia soli sp. nov., isolated from tobacco fields, are three novel species in the family Burkholderiaceae.</title>
        <authorList>
            <person name="Lu C.H."/>
            <person name="Zhang Y.Y."/>
            <person name="Jiang N."/>
            <person name="Chen W."/>
            <person name="Shao X."/>
            <person name="Zhao Z.M."/>
            <person name="Lu W.L."/>
            <person name="Hu X."/>
            <person name="Xi Y.X."/>
            <person name="Zou S.Y."/>
            <person name="Wei Q.J."/>
            <person name="Lin Z.L."/>
            <person name="Gong L."/>
            <person name="Gai X.T."/>
            <person name="Zhang L.Q."/>
            <person name="Li J.Y."/>
            <person name="Jin Y."/>
            <person name="Xia Z.Y."/>
        </authorList>
    </citation>
    <scope>NUCLEOTIDE SEQUENCE [LARGE SCALE GENOMIC DNA]</scope>
    <source>
        <strain evidence="25 26">22TCJT01-1</strain>
    </source>
</reference>
<evidence type="ECO:0000256" key="2">
    <source>
        <dbReference type="ARBA" id="ARBA00004496"/>
    </source>
</evidence>
<keyword evidence="26" id="KW-1185">Reference proteome</keyword>
<dbReference type="InterPro" id="IPR016195">
    <property type="entry name" value="Pol/histidinol_Pase-like"/>
</dbReference>
<evidence type="ECO:0000256" key="5">
    <source>
        <dbReference type="ARBA" id="ARBA00020020"/>
    </source>
</evidence>
<dbReference type="InterPro" id="IPR050243">
    <property type="entry name" value="PHP_phosphatase"/>
</dbReference>
<feature type="domain" description="DNA-directed DNA polymerase X" evidence="24">
    <location>
        <begin position="10"/>
        <end position="323"/>
    </location>
</feature>
<dbReference type="EC" id="4.2.99.18" evidence="4"/>
<evidence type="ECO:0000256" key="4">
    <source>
        <dbReference type="ARBA" id="ARBA00012720"/>
    </source>
</evidence>
<feature type="domain" description="Helix-hairpin-helix DNA-binding motif class 1" evidence="22">
    <location>
        <begin position="61"/>
        <end position="80"/>
    </location>
</feature>
<dbReference type="SUPFAM" id="SSF81301">
    <property type="entry name" value="Nucleotidyltransferase"/>
    <property type="match status" value="1"/>
</dbReference>
<dbReference type="SMART" id="SM00481">
    <property type="entry name" value="POLIIIAc"/>
    <property type="match status" value="1"/>
</dbReference>
<dbReference type="Pfam" id="PF14792">
    <property type="entry name" value="DNA_pol_B_palm"/>
    <property type="match status" value="1"/>
</dbReference>
<keyword evidence="7" id="KW-0237">DNA synthesis</keyword>
<dbReference type="CDD" id="cd00141">
    <property type="entry name" value="NT_POLXc"/>
    <property type="match status" value="1"/>
</dbReference>
<evidence type="ECO:0000259" key="23">
    <source>
        <dbReference type="SMART" id="SM00481"/>
    </source>
</evidence>
<organism evidence="25 26">
    <name type="scientific">Ralstonia mojiangensis</name>
    <dbReference type="NCBI Taxonomy" id="2953895"/>
    <lineage>
        <taxon>Bacteria</taxon>
        <taxon>Pseudomonadati</taxon>
        <taxon>Pseudomonadota</taxon>
        <taxon>Betaproteobacteria</taxon>
        <taxon>Burkholderiales</taxon>
        <taxon>Burkholderiaceae</taxon>
        <taxon>Ralstonia</taxon>
    </lineage>
</organism>
<evidence type="ECO:0000256" key="12">
    <source>
        <dbReference type="ARBA" id="ARBA00022843"/>
    </source>
</evidence>
<evidence type="ECO:0000256" key="13">
    <source>
        <dbReference type="ARBA" id="ARBA00022932"/>
    </source>
</evidence>
<feature type="domain" description="Helix-hairpin-helix DNA-binding motif class 1" evidence="22">
    <location>
        <begin position="101"/>
        <end position="120"/>
    </location>
</feature>
<dbReference type="Pfam" id="PF14716">
    <property type="entry name" value="HHH_8"/>
    <property type="match status" value="1"/>
</dbReference>
<dbReference type="InterPro" id="IPR002054">
    <property type="entry name" value="DNA-dir_DNA_pol_X"/>
</dbReference>
<evidence type="ECO:0000256" key="14">
    <source>
        <dbReference type="ARBA" id="ARBA00023053"/>
    </source>
</evidence>
<evidence type="ECO:0000313" key="26">
    <source>
        <dbReference type="Proteomes" id="UP001164420"/>
    </source>
</evidence>
<dbReference type="Proteomes" id="UP001164420">
    <property type="component" value="Unassembled WGS sequence"/>
</dbReference>
<dbReference type="InterPro" id="IPR029398">
    <property type="entry name" value="PolB_thumb"/>
</dbReference>
<evidence type="ECO:0000259" key="22">
    <source>
        <dbReference type="SMART" id="SM00278"/>
    </source>
</evidence>
<evidence type="ECO:0000256" key="18">
    <source>
        <dbReference type="ARBA" id="ARBA00044632"/>
    </source>
</evidence>
<evidence type="ECO:0000256" key="1">
    <source>
        <dbReference type="ARBA" id="ARBA00001946"/>
    </source>
</evidence>
<evidence type="ECO:0000256" key="7">
    <source>
        <dbReference type="ARBA" id="ARBA00022634"/>
    </source>
</evidence>
<evidence type="ECO:0000256" key="16">
    <source>
        <dbReference type="ARBA" id="ARBA00035717"/>
    </source>
</evidence>
<keyword evidence="25" id="KW-0269">Exonuclease</keyword>
<protein>
    <recommendedName>
        <fullName evidence="5">DNA polymerase beta</fullName>
        <ecNumber evidence="3">2.7.7.7</ecNumber>
        <ecNumber evidence="4">4.2.99.18</ecNumber>
    </recommendedName>
    <alternativeName>
        <fullName evidence="16">5'-deoxyribose-phosphate lyase</fullName>
    </alternativeName>
    <alternativeName>
        <fullName evidence="17">AP lyase</fullName>
    </alternativeName>
</protein>
<evidence type="ECO:0000256" key="21">
    <source>
        <dbReference type="ARBA" id="ARBA00049244"/>
    </source>
</evidence>
<dbReference type="PIRSF" id="PIRSF005047">
    <property type="entry name" value="UCP005047_YshC"/>
    <property type="match status" value="1"/>
</dbReference>
<dbReference type="Pfam" id="PF14520">
    <property type="entry name" value="HHH_5"/>
    <property type="match status" value="1"/>
</dbReference>
<dbReference type="InterPro" id="IPR027421">
    <property type="entry name" value="DNA_pol_lamdba_lyase_dom_sf"/>
</dbReference>
<dbReference type="InterPro" id="IPR022311">
    <property type="entry name" value="PolX-like"/>
</dbReference>
<accession>A0ABT2LHE9</accession>
<evidence type="ECO:0000256" key="17">
    <source>
        <dbReference type="ARBA" id="ARBA00035726"/>
    </source>
</evidence>
<feature type="domain" description="Helix-hairpin-helix DNA-binding motif class 1" evidence="22">
    <location>
        <begin position="136"/>
        <end position="155"/>
    </location>
</feature>
<dbReference type="SUPFAM" id="SSF47802">
    <property type="entry name" value="DNA polymerase beta, N-terminal domain-like"/>
    <property type="match status" value="1"/>
</dbReference>
<keyword evidence="8" id="KW-0808">Transferase</keyword>
<dbReference type="NCBIfam" id="NF006375">
    <property type="entry name" value="PRK08609.1"/>
    <property type="match status" value="1"/>
</dbReference>
<evidence type="ECO:0000256" key="8">
    <source>
        <dbReference type="ARBA" id="ARBA00022679"/>
    </source>
</evidence>
<dbReference type="PRINTS" id="PR00870">
    <property type="entry name" value="DNAPOLXBETA"/>
</dbReference>
<keyword evidence="6" id="KW-0488">Methylation</keyword>
<dbReference type="SUPFAM" id="SSF89550">
    <property type="entry name" value="PHP domain-like"/>
    <property type="match status" value="1"/>
</dbReference>
<dbReference type="GO" id="GO:0004527">
    <property type="term" value="F:exonuclease activity"/>
    <property type="evidence" value="ECO:0007669"/>
    <property type="project" value="UniProtKB-KW"/>
</dbReference>
<dbReference type="InterPro" id="IPR003141">
    <property type="entry name" value="Pol/His_phosphatase_N"/>
</dbReference>
<comment type="catalytic activity">
    <reaction evidence="19">
        <text>a 5'-end 2'-deoxyribose-2'-deoxyribonucleotide-DNA = (2E,4S)-4-hydroxypenten-2-al-5-phosphate + a 5'-end 5'-phospho-2'-deoxyribonucleoside-DNA + H(+)</text>
        <dbReference type="Rhea" id="RHEA:76255"/>
        <dbReference type="Rhea" id="RHEA-COMP:13180"/>
        <dbReference type="Rhea" id="RHEA-COMP:18657"/>
        <dbReference type="ChEBI" id="CHEBI:15378"/>
        <dbReference type="ChEBI" id="CHEBI:136412"/>
        <dbReference type="ChEBI" id="CHEBI:195194"/>
        <dbReference type="ChEBI" id="CHEBI:195195"/>
    </reaction>
</comment>
<evidence type="ECO:0000256" key="10">
    <source>
        <dbReference type="ARBA" id="ARBA00022705"/>
    </source>
</evidence>
<keyword evidence="11" id="KW-0227">DNA damage</keyword>